<accession>A0ABY6R893</accession>
<keyword evidence="3" id="KW-1185">Reference proteome</keyword>
<protein>
    <recommendedName>
        <fullName evidence="4">Tat (Twin-arginine translocation) pathway signal sequence</fullName>
    </recommendedName>
</protein>
<feature type="transmembrane region" description="Helical" evidence="1">
    <location>
        <begin position="206"/>
        <end position="229"/>
    </location>
</feature>
<reference evidence="2" key="1">
    <citation type="submission" date="2021-09" db="EMBL/GenBank/DDBJ databases">
        <title>Complete genome sequence and metabolic characterization of Streptomyces tanashiensis DSM 731 the producer of antibacterial Kalafungin and diverse secondary metabolites.</title>
        <authorList>
            <person name="Abbasi M.N."/>
            <person name="Anwar M.N."/>
            <person name="Alam K."/>
            <person name="Shoaib M."/>
            <person name="Lin Z."/>
            <person name="Hayat M."/>
            <person name="Ali M.I."/>
            <person name="Malik H.M.T."/>
            <person name="Ahmed I."/>
            <person name="Li A."/>
            <person name="Hailong Wang H."/>
            <person name="Zhang Y."/>
        </authorList>
    </citation>
    <scope>NUCLEOTIDE SEQUENCE</scope>
    <source>
        <strain evidence="2">Kala</strain>
    </source>
</reference>
<evidence type="ECO:0000256" key="1">
    <source>
        <dbReference type="SAM" id="Phobius"/>
    </source>
</evidence>
<evidence type="ECO:0000313" key="3">
    <source>
        <dbReference type="Proteomes" id="UP001164506"/>
    </source>
</evidence>
<organism evidence="2 3">
    <name type="scientific">Streptomyces tanashiensis</name>
    <dbReference type="NCBI Taxonomy" id="67367"/>
    <lineage>
        <taxon>Bacteria</taxon>
        <taxon>Bacillati</taxon>
        <taxon>Actinomycetota</taxon>
        <taxon>Actinomycetes</taxon>
        <taxon>Kitasatosporales</taxon>
        <taxon>Streptomycetaceae</taxon>
        <taxon>Streptomyces</taxon>
    </lineage>
</organism>
<dbReference type="RefSeq" id="WP_267260353.1">
    <property type="nucleotide sequence ID" value="NZ_CP084204.1"/>
</dbReference>
<feature type="transmembrane region" description="Helical" evidence="1">
    <location>
        <begin position="249"/>
        <end position="266"/>
    </location>
</feature>
<sequence length="286" mass="29472">MRTHKALSRSAEVPGRALAVLVALAVALGAAFVLAPSRLAAIGTEGRLPSQRNLVDALSPAFVTYWTSGDQGFPPDLQRVVDCWFRFHVVKGVLAAALLIVFVALAVRLWKAFLRSSGPGAGGRGLASAAILVSVLALVSLAALMANVQGAMAPFSSAAALLPLGAPSGQLAGAIDQIKQGLAHYPSPSDENAAALKVMVDDFGRYHAVLAALASVVAVALIGLSVMAWRRFAAADRSNGRTRRTMRSFGVLSAVLALIVIVVALANTDTAADPAPALLGFYKGGL</sequence>
<keyword evidence="1" id="KW-0472">Membrane</keyword>
<name>A0ABY6R893_9ACTN</name>
<evidence type="ECO:0008006" key="4">
    <source>
        <dbReference type="Google" id="ProtNLM"/>
    </source>
</evidence>
<feature type="transmembrane region" description="Helical" evidence="1">
    <location>
        <begin position="126"/>
        <end position="146"/>
    </location>
</feature>
<proteinExistence type="predicted"/>
<evidence type="ECO:0000313" key="2">
    <source>
        <dbReference type="EMBL" id="UZX26293.1"/>
    </source>
</evidence>
<feature type="transmembrane region" description="Helical" evidence="1">
    <location>
        <begin position="94"/>
        <end position="114"/>
    </location>
</feature>
<gene>
    <name evidence="2" type="ORF">LDH80_39110</name>
</gene>
<keyword evidence="1" id="KW-1133">Transmembrane helix</keyword>
<dbReference type="Proteomes" id="UP001164506">
    <property type="component" value="Chromosome"/>
</dbReference>
<dbReference type="GeneID" id="95605575"/>
<keyword evidence="1" id="KW-0812">Transmembrane</keyword>
<dbReference type="EMBL" id="CP084204">
    <property type="protein sequence ID" value="UZX26293.1"/>
    <property type="molecule type" value="Genomic_DNA"/>
</dbReference>